<dbReference type="Gene3D" id="2.60.40.10">
    <property type="entry name" value="Immunoglobulins"/>
    <property type="match status" value="1"/>
</dbReference>
<dbReference type="CDD" id="cd00102">
    <property type="entry name" value="IPT"/>
    <property type="match status" value="1"/>
</dbReference>
<dbReference type="GO" id="GO:0005634">
    <property type="term" value="C:nucleus"/>
    <property type="evidence" value="ECO:0007669"/>
    <property type="project" value="TreeGrafter"/>
</dbReference>
<feature type="repeat" description="ANK" evidence="2">
    <location>
        <begin position="575"/>
        <end position="607"/>
    </location>
</feature>
<reference evidence="5" key="1">
    <citation type="journal article" date="2020" name="Fungal Divers.">
        <title>Resolving the Mortierellaceae phylogeny through synthesis of multi-gene phylogenetics and phylogenomics.</title>
        <authorList>
            <person name="Vandepol N."/>
            <person name="Liber J."/>
            <person name="Desiro A."/>
            <person name="Na H."/>
            <person name="Kennedy M."/>
            <person name="Barry K."/>
            <person name="Grigoriev I.V."/>
            <person name="Miller A.N."/>
            <person name="O'Donnell K."/>
            <person name="Stajich J.E."/>
            <person name="Bonito G."/>
        </authorList>
    </citation>
    <scope>NUCLEOTIDE SEQUENCE</scope>
    <source>
        <strain evidence="5">BC1065</strain>
    </source>
</reference>
<dbReference type="GO" id="GO:0006357">
    <property type="term" value="P:regulation of transcription by RNA polymerase II"/>
    <property type="evidence" value="ECO:0007669"/>
    <property type="project" value="TreeGrafter"/>
</dbReference>
<name>A0A9P6QJS9_9FUNG</name>
<feature type="compositionally biased region" description="Basic and acidic residues" evidence="3">
    <location>
        <begin position="996"/>
        <end position="1013"/>
    </location>
</feature>
<accession>A0A9P6QJS9</accession>
<dbReference type="InterPro" id="IPR014756">
    <property type="entry name" value="Ig_E-set"/>
</dbReference>
<feature type="compositionally biased region" description="Low complexity" evidence="3">
    <location>
        <begin position="290"/>
        <end position="315"/>
    </location>
</feature>
<dbReference type="Pfam" id="PF25603">
    <property type="entry name" value="SPT23_MGA2_DBD"/>
    <property type="match status" value="1"/>
</dbReference>
<dbReference type="InterPro" id="IPR002110">
    <property type="entry name" value="Ankyrin_rpt"/>
</dbReference>
<keyword evidence="1 2" id="KW-0040">ANK repeat</keyword>
<feature type="compositionally biased region" description="Polar residues" evidence="3">
    <location>
        <begin position="323"/>
        <end position="347"/>
    </location>
</feature>
<dbReference type="EMBL" id="JAAAJB010000055">
    <property type="protein sequence ID" value="KAG0268280.1"/>
    <property type="molecule type" value="Genomic_DNA"/>
</dbReference>
<dbReference type="Proteomes" id="UP000807716">
    <property type="component" value="Unassembled WGS sequence"/>
</dbReference>
<evidence type="ECO:0000313" key="5">
    <source>
        <dbReference type="EMBL" id="KAG0268280.1"/>
    </source>
</evidence>
<feature type="region of interest" description="Disordered" evidence="3">
    <location>
        <begin position="290"/>
        <end position="347"/>
    </location>
</feature>
<keyword evidence="6" id="KW-1185">Reference proteome</keyword>
<dbReference type="SUPFAM" id="SSF48403">
    <property type="entry name" value="Ankyrin repeat"/>
    <property type="match status" value="1"/>
</dbReference>
<feature type="domain" description="IPT/TIG" evidence="4">
    <location>
        <begin position="398"/>
        <end position="485"/>
    </location>
</feature>
<dbReference type="PANTHER" id="PTHR23335">
    <property type="entry name" value="CALMODULIN-BINDING TRANSCRIPTION ACTIVATOR CAMTA"/>
    <property type="match status" value="1"/>
</dbReference>
<dbReference type="InterPro" id="IPR013783">
    <property type="entry name" value="Ig-like_fold"/>
</dbReference>
<evidence type="ECO:0000313" key="6">
    <source>
        <dbReference type="Proteomes" id="UP000807716"/>
    </source>
</evidence>
<dbReference type="Pfam" id="PF01833">
    <property type="entry name" value="TIG"/>
    <property type="match status" value="1"/>
</dbReference>
<dbReference type="AlphaFoldDB" id="A0A9P6QJS9"/>
<evidence type="ECO:0000256" key="2">
    <source>
        <dbReference type="PROSITE-ProRule" id="PRU00023"/>
    </source>
</evidence>
<dbReference type="InterPro" id="IPR057962">
    <property type="entry name" value="SPT23_MGA2_DBD"/>
</dbReference>
<dbReference type="Gene3D" id="1.25.40.20">
    <property type="entry name" value="Ankyrin repeat-containing domain"/>
    <property type="match status" value="1"/>
</dbReference>
<dbReference type="PANTHER" id="PTHR23335:SF1">
    <property type="entry name" value="CALMODULIN-BINDING TRANSCRIPTION ACTIVATOR, ISOFORM F"/>
    <property type="match status" value="1"/>
</dbReference>
<organism evidence="5 6">
    <name type="scientific">Actinomortierella ambigua</name>
    <dbReference type="NCBI Taxonomy" id="1343610"/>
    <lineage>
        <taxon>Eukaryota</taxon>
        <taxon>Fungi</taxon>
        <taxon>Fungi incertae sedis</taxon>
        <taxon>Mucoromycota</taxon>
        <taxon>Mortierellomycotina</taxon>
        <taxon>Mortierellomycetes</taxon>
        <taxon>Mortierellales</taxon>
        <taxon>Mortierellaceae</taxon>
        <taxon>Actinomortierella</taxon>
    </lineage>
</organism>
<evidence type="ECO:0000256" key="3">
    <source>
        <dbReference type="SAM" id="MobiDB-lite"/>
    </source>
</evidence>
<dbReference type="SMART" id="SM00429">
    <property type="entry name" value="IPT"/>
    <property type="match status" value="1"/>
</dbReference>
<dbReference type="SUPFAM" id="SSF81296">
    <property type="entry name" value="E set domains"/>
    <property type="match status" value="1"/>
</dbReference>
<comment type="caution">
    <text evidence="5">The sequence shown here is derived from an EMBL/GenBank/DDBJ whole genome shotgun (WGS) entry which is preliminary data.</text>
</comment>
<dbReference type="InterPro" id="IPR002909">
    <property type="entry name" value="IPT_dom"/>
</dbReference>
<gene>
    <name evidence="5" type="primary">SPT23_2</name>
    <name evidence="5" type="ORF">DFQ27_007131</name>
</gene>
<sequence>MPPHSTIASSATSILMAMNQPSFEATFMHQAEDASIRAGDQKKAQLASLSWNDALLLGMDPTLAGQGSVNHLTFKIAPFRLSTTASAALHRLNVKTHVFKKELQEYVPTQIEDRLRIETIIYVELSVVDHNNQLVNNFDYVSLPKEFFFVQPDKVMPDAEMASKRIVDVAASLLCPSNGWQEEKEACVRCARRMSTKLDQTESRIMHMLPELYRTDDGKALISFRNGIANIQFKINCYCGHKKEKEGFVVRFDCVSDTSISSHVTLPLMFYHQNKSRIASRAAKALAKAEAEQQQQQQQQQSSLTRVVVKSVSSSNKREPRRGNSTPRSSHIPSPPTSQADSPSQWLSSPELDEFIDSSDVPVAVPSPPPPDPLISLFPDLVDEQQQQIQQGLSSSPAPVVLSHMTPNSGPVRGGTLVTIHGSGFTVGQIMYVCFGDNIVPIMPQRDHMLECITPAARRAETVPVFVMNDSPLQAEATPASFTYVDDNEKELMRLALQRMMNLMARLDGPVDTVASRATEFVGMWNEILGGDLDSSASTPQGYDLQTMVIQSIELLDASTPGKKNNEALSMINATGHSMLHLAVTLQYGELVRELLVRQVQTDLQDKNGLTALDLARVLNHTDMVELLTSVVDVPVGIDVSSSSAMALKAYSDFMALDSALDVHVGGNNEQDDALLFEGKMDMSIKSDEVARSLKQLQSPGAIRGHTPLGILGRNHVPLEMAEGACAGSSLVCGLGGHGGLDGSSASLKPDLLSTTPVDTSPPHHIGTSPPTSHVEVMTWDAFGQSAAGLVGPSTCEAPELPSVLKRIPVYQPDHAGGAIVDTVEATGKRATTSGGARGHVPGNDQVLGSGVVVNIIDHLTAPARSEASSSDLAILTQHAGTEINRRELCVASVAESSSLISPQDSAALQQVGEIVDVRRRPRDEEVVVVDVRQALLLEGQAPDQAVLSASRHTQTGVWMQGSTVQSTRGLHHERDITLGGLPVTVDVQNAAADARGQDEMNGQDKQEQHREV</sequence>
<dbReference type="PROSITE" id="PS50088">
    <property type="entry name" value="ANK_REPEAT"/>
    <property type="match status" value="1"/>
</dbReference>
<evidence type="ECO:0000256" key="1">
    <source>
        <dbReference type="ARBA" id="ARBA00023043"/>
    </source>
</evidence>
<protein>
    <submittedName>
        <fullName evidence="5">SPT3 Dosage dependent suppressor of Ty-induced promoter mutations-like protein</fullName>
    </submittedName>
</protein>
<dbReference type="OrthoDB" id="341259at2759"/>
<dbReference type="GO" id="GO:0003712">
    <property type="term" value="F:transcription coregulator activity"/>
    <property type="evidence" value="ECO:0007669"/>
    <property type="project" value="TreeGrafter"/>
</dbReference>
<evidence type="ECO:0000259" key="4">
    <source>
        <dbReference type="SMART" id="SM00429"/>
    </source>
</evidence>
<dbReference type="InterPro" id="IPR036770">
    <property type="entry name" value="Ankyrin_rpt-contain_sf"/>
</dbReference>
<dbReference type="GO" id="GO:0003690">
    <property type="term" value="F:double-stranded DNA binding"/>
    <property type="evidence" value="ECO:0007669"/>
    <property type="project" value="TreeGrafter"/>
</dbReference>
<feature type="region of interest" description="Disordered" evidence="3">
    <location>
        <begin position="994"/>
        <end position="1013"/>
    </location>
</feature>
<proteinExistence type="predicted"/>